<dbReference type="InterPro" id="IPR039299">
    <property type="entry name" value="SEOA"/>
</dbReference>
<gene>
    <name evidence="4" type="ORF">O6P43_021482</name>
</gene>
<dbReference type="Pfam" id="PF14576">
    <property type="entry name" value="SEO_N"/>
    <property type="match status" value="1"/>
</dbReference>
<evidence type="ECO:0000256" key="1">
    <source>
        <dbReference type="SAM" id="MobiDB-lite"/>
    </source>
</evidence>
<dbReference type="InterPro" id="IPR027944">
    <property type="entry name" value="SEO_C"/>
</dbReference>
<dbReference type="GO" id="GO:0010088">
    <property type="term" value="P:phloem development"/>
    <property type="evidence" value="ECO:0007669"/>
    <property type="project" value="InterPro"/>
</dbReference>
<dbReference type="AlphaFoldDB" id="A0AAD7LAZ2"/>
<evidence type="ECO:0000259" key="2">
    <source>
        <dbReference type="Pfam" id="PF14576"/>
    </source>
</evidence>
<proteinExistence type="predicted"/>
<feature type="region of interest" description="Disordered" evidence="1">
    <location>
        <begin position="1"/>
        <end position="20"/>
    </location>
</feature>
<feature type="domain" description="Sieve element occlusion N-terminal" evidence="2">
    <location>
        <begin position="42"/>
        <end position="336"/>
    </location>
</feature>
<dbReference type="KEGG" id="qsa:O6P43_021482"/>
<dbReference type="InterPro" id="IPR027942">
    <property type="entry name" value="SEO_N"/>
</dbReference>
<keyword evidence="5" id="KW-1185">Reference proteome</keyword>
<evidence type="ECO:0000313" key="4">
    <source>
        <dbReference type="EMBL" id="KAJ7954783.1"/>
    </source>
</evidence>
<reference evidence="4" key="1">
    <citation type="journal article" date="2023" name="Science">
        <title>Elucidation of the pathway for biosynthesis of saponin adjuvants from the soapbark tree.</title>
        <authorList>
            <person name="Reed J."/>
            <person name="Orme A."/>
            <person name="El-Demerdash A."/>
            <person name="Owen C."/>
            <person name="Martin L.B.B."/>
            <person name="Misra R.C."/>
            <person name="Kikuchi S."/>
            <person name="Rejzek M."/>
            <person name="Martin A.C."/>
            <person name="Harkess A."/>
            <person name="Leebens-Mack J."/>
            <person name="Louveau T."/>
            <person name="Stephenson M.J."/>
            <person name="Osbourn A."/>
        </authorList>
    </citation>
    <scope>NUCLEOTIDE SEQUENCE</scope>
    <source>
        <strain evidence="4">S10</strain>
    </source>
</reference>
<protein>
    <submittedName>
        <fullName evidence="4">Protein SIEVE ELEMENT OCCLUSION B</fullName>
    </submittedName>
</protein>
<dbReference type="EMBL" id="JARAOO010000009">
    <property type="protein sequence ID" value="KAJ7954783.1"/>
    <property type="molecule type" value="Genomic_DNA"/>
</dbReference>
<dbReference type="PANTHER" id="PTHR33232:SF18">
    <property type="entry name" value="PROTEIN SIEVE ELEMENT OCCLUSION B-LIKE"/>
    <property type="match status" value="1"/>
</dbReference>
<sequence length="733" mass="83573">MSYKPTSNSTYSGTSQQLPVTVSGHRQHADSHPTIINPFHLDDNKLLDHIYGYYVHSADRKPLDLESLFGLVQSILKHSIQVVENIVGGRVQTKELIDDRVPPSSFTSPYCTLKEISSEISCKPLNETIAHKSATSILEKLKNYSWDEKAVLTLGAFAMDYGEFALLAEVQTSDKLANLLARLTQISKITFIKKLSTTTTTSTVATGSPQVLNERDVIILVLQEVNSLIKLILQVVELIYDLEKLAKTYDPKVVTHLQKAQGEIPVDVYWAIITIVVSATQVNCLTCDGGYKQELSIYRQRLSNILNRLNSLRGLSQKNIEERNAYNRIKNIVSKPTEIAQVLRVLLFPEEDKRPQFYDGSAKELVDIDRAVRTKDALIFISTLDDIDDEILCLQAVYDDLKKTKNDNQYKILWVPIVDQWNETQRQKFENSRSKMPWYVVNYFSYKPGQKYIKDDWFFDRNPIVVVMNPKGIVVNLDAMHLIRLWGIKGFPFDENRASDLTREGNWIEPVLAKVDPVIKNSIKAGSYILLFGGLDSDWNQRFHSSITKLRDDPILKEDPIIKDEKITVEPFYVGGSSPAFPDPLITNRFWLDIENLFVNKIHRKEDDPQGTNEVQKLLTYRSEHPGWAVLSKGPNVKVIGHGTTVTKVLEDFPKWKRSIPSKGFERTFIEIYNQKIPEDHRCSQLYITNIDRKLPDIITCETCQLPTQVYKLYQCCHGHEAADGNVAVDSHA</sequence>
<comment type="caution">
    <text evidence="4">The sequence shown here is derived from an EMBL/GenBank/DDBJ whole genome shotgun (WGS) entry which is preliminary data.</text>
</comment>
<organism evidence="4 5">
    <name type="scientific">Quillaja saponaria</name>
    <name type="common">Soap bark tree</name>
    <dbReference type="NCBI Taxonomy" id="32244"/>
    <lineage>
        <taxon>Eukaryota</taxon>
        <taxon>Viridiplantae</taxon>
        <taxon>Streptophyta</taxon>
        <taxon>Embryophyta</taxon>
        <taxon>Tracheophyta</taxon>
        <taxon>Spermatophyta</taxon>
        <taxon>Magnoliopsida</taxon>
        <taxon>eudicotyledons</taxon>
        <taxon>Gunneridae</taxon>
        <taxon>Pentapetalae</taxon>
        <taxon>rosids</taxon>
        <taxon>fabids</taxon>
        <taxon>Fabales</taxon>
        <taxon>Quillajaceae</taxon>
        <taxon>Quillaja</taxon>
    </lineage>
</organism>
<evidence type="ECO:0000313" key="5">
    <source>
        <dbReference type="Proteomes" id="UP001163823"/>
    </source>
</evidence>
<dbReference type="Proteomes" id="UP001163823">
    <property type="component" value="Chromosome 9"/>
</dbReference>
<accession>A0AAD7LAZ2</accession>
<feature type="domain" description="Sieve element occlusion C-terminal" evidence="3">
    <location>
        <begin position="501"/>
        <end position="718"/>
    </location>
</feature>
<dbReference type="Pfam" id="PF14577">
    <property type="entry name" value="SEO_C"/>
    <property type="match status" value="1"/>
</dbReference>
<evidence type="ECO:0000259" key="3">
    <source>
        <dbReference type="Pfam" id="PF14577"/>
    </source>
</evidence>
<name>A0AAD7LAZ2_QUISA</name>
<dbReference type="PANTHER" id="PTHR33232">
    <property type="entry name" value="PROTEIN SIEVE ELEMENT OCCLUSION B-LIKE"/>
    <property type="match status" value="1"/>
</dbReference>